<gene>
    <name evidence="7" type="ORF">CH376_14805</name>
</gene>
<sequence>LYVFSYGKSSYPNRFLNSDEEDGNREIVYLFYLIRIPGKNILVDSGFVNDSYKTKFGFVFFERPDLLLKKCGLEPKKVSDIVLTHFHFDHAGGIFLFPSANVHIQNHDLDLFKKQSYFADQHGYLNKLRTLNRLHSFDGTYSLNPSMQILFTGGHTPGSQALEWVASSENQFLITGDECYLIQECKNGIGLPKSAAFSIKRNRDFLDYIQILNGKGTKILTLHDPSILQQGEEIAPGVRLLFSL</sequence>
<evidence type="ECO:0000313" key="8">
    <source>
        <dbReference type="Proteomes" id="UP000232149"/>
    </source>
</evidence>
<dbReference type="SMART" id="SM00849">
    <property type="entry name" value="Lactamase_B"/>
    <property type="match status" value="1"/>
</dbReference>
<comment type="cofactor">
    <cofactor evidence="1">
        <name>Zn(2+)</name>
        <dbReference type="ChEBI" id="CHEBI:29105"/>
    </cofactor>
</comment>
<keyword evidence="5" id="KW-0862">Zinc</keyword>
<dbReference type="PANTHER" id="PTHR42978">
    <property type="entry name" value="QUORUM-QUENCHING LACTONASE YTNP-RELATED-RELATED"/>
    <property type="match status" value="1"/>
</dbReference>
<keyword evidence="8" id="KW-1185">Reference proteome</keyword>
<keyword evidence="3" id="KW-0479">Metal-binding</keyword>
<dbReference type="RefSeq" id="WP_100788172.1">
    <property type="nucleotide sequence ID" value="NZ_NPDU01000039.1"/>
</dbReference>
<comment type="similarity">
    <text evidence="2">Belongs to the metallo-beta-lactamase superfamily.</text>
</comment>
<dbReference type="InterPro" id="IPR051013">
    <property type="entry name" value="MBL_superfamily_lactonases"/>
</dbReference>
<accession>A0ABX4NWS6</accession>
<organism evidence="7 8">
    <name type="scientific">Leptospira adleri</name>
    <dbReference type="NCBI Taxonomy" id="2023186"/>
    <lineage>
        <taxon>Bacteria</taxon>
        <taxon>Pseudomonadati</taxon>
        <taxon>Spirochaetota</taxon>
        <taxon>Spirochaetia</taxon>
        <taxon>Leptospirales</taxon>
        <taxon>Leptospiraceae</taxon>
        <taxon>Leptospira</taxon>
    </lineage>
</organism>
<evidence type="ECO:0000256" key="4">
    <source>
        <dbReference type="ARBA" id="ARBA00022801"/>
    </source>
</evidence>
<dbReference type="GO" id="GO:0016787">
    <property type="term" value="F:hydrolase activity"/>
    <property type="evidence" value="ECO:0007669"/>
    <property type="project" value="UniProtKB-KW"/>
</dbReference>
<evidence type="ECO:0000313" key="7">
    <source>
        <dbReference type="EMBL" id="PJZ61147.1"/>
    </source>
</evidence>
<dbReference type="PANTHER" id="PTHR42978:SF7">
    <property type="entry name" value="METALLO-HYDROLASE RV2300C-RELATED"/>
    <property type="match status" value="1"/>
</dbReference>
<evidence type="ECO:0000256" key="1">
    <source>
        <dbReference type="ARBA" id="ARBA00001947"/>
    </source>
</evidence>
<dbReference type="Pfam" id="PF00753">
    <property type="entry name" value="Lactamase_B"/>
    <property type="match status" value="1"/>
</dbReference>
<comment type="caution">
    <text evidence="7">The sequence shown here is derived from an EMBL/GenBank/DDBJ whole genome shotgun (WGS) entry which is preliminary data.</text>
</comment>
<reference evidence="7 8" key="1">
    <citation type="submission" date="2017-07" db="EMBL/GenBank/DDBJ databases">
        <title>Leptospira spp. isolated from tropical soils.</title>
        <authorList>
            <person name="Thibeaux R."/>
            <person name="Iraola G."/>
            <person name="Ferres I."/>
            <person name="Bierque E."/>
            <person name="Girault D."/>
            <person name="Soupe-Gilbert M.-E."/>
            <person name="Picardeau M."/>
            <person name="Goarant C."/>
        </authorList>
    </citation>
    <scope>NUCLEOTIDE SEQUENCE [LARGE SCALE GENOMIC DNA]</scope>
    <source>
        <strain evidence="7 8">FH2-B-D1</strain>
    </source>
</reference>
<feature type="domain" description="Metallo-beta-lactamase" evidence="6">
    <location>
        <begin position="28"/>
        <end position="215"/>
    </location>
</feature>
<dbReference type="SUPFAM" id="SSF56281">
    <property type="entry name" value="Metallo-hydrolase/oxidoreductase"/>
    <property type="match status" value="1"/>
</dbReference>
<protein>
    <submittedName>
        <fullName evidence="7">Hydrolase</fullName>
    </submittedName>
</protein>
<evidence type="ECO:0000256" key="2">
    <source>
        <dbReference type="ARBA" id="ARBA00007749"/>
    </source>
</evidence>
<proteinExistence type="inferred from homology"/>
<dbReference type="EMBL" id="NPDU01000039">
    <property type="protein sequence ID" value="PJZ61147.1"/>
    <property type="molecule type" value="Genomic_DNA"/>
</dbReference>
<feature type="non-terminal residue" evidence="7">
    <location>
        <position position="1"/>
    </location>
</feature>
<dbReference type="Gene3D" id="3.60.15.10">
    <property type="entry name" value="Ribonuclease Z/Hydroxyacylglutathione hydrolase-like"/>
    <property type="match status" value="1"/>
</dbReference>
<dbReference type="InterPro" id="IPR001279">
    <property type="entry name" value="Metallo-B-lactamas"/>
</dbReference>
<dbReference type="CDD" id="cd07729">
    <property type="entry name" value="AHL_lactonase_MBL-fold"/>
    <property type="match status" value="1"/>
</dbReference>
<dbReference type="Proteomes" id="UP000232149">
    <property type="component" value="Unassembled WGS sequence"/>
</dbReference>
<dbReference type="InterPro" id="IPR036866">
    <property type="entry name" value="RibonucZ/Hydroxyglut_hydro"/>
</dbReference>
<evidence type="ECO:0000259" key="6">
    <source>
        <dbReference type="SMART" id="SM00849"/>
    </source>
</evidence>
<name>A0ABX4NWS6_9LEPT</name>
<keyword evidence="4 7" id="KW-0378">Hydrolase</keyword>
<evidence type="ECO:0000256" key="3">
    <source>
        <dbReference type="ARBA" id="ARBA00022723"/>
    </source>
</evidence>
<evidence type="ECO:0000256" key="5">
    <source>
        <dbReference type="ARBA" id="ARBA00022833"/>
    </source>
</evidence>